<reference evidence="2" key="1">
    <citation type="submission" date="2022-03" db="EMBL/GenBank/DDBJ databases">
        <authorList>
            <person name="Tunstrom K."/>
        </authorList>
    </citation>
    <scope>NUCLEOTIDE SEQUENCE</scope>
</reference>
<evidence type="ECO:0000313" key="3">
    <source>
        <dbReference type="Proteomes" id="UP001153954"/>
    </source>
</evidence>
<gene>
    <name evidence="2" type="ORF">EEDITHA_LOCUS14028</name>
</gene>
<dbReference type="Pfam" id="PF00078">
    <property type="entry name" value="RVT_1"/>
    <property type="match status" value="1"/>
</dbReference>
<comment type="caution">
    <text evidence="2">The sequence shown here is derived from an EMBL/GenBank/DDBJ whole genome shotgun (WGS) entry which is preliminary data.</text>
</comment>
<accession>A0AAU9UQ45</accession>
<dbReference type="AlphaFoldDB" id="A0AAU9UQ45"/>
<dbReference type="GO" id="GO:0071897">
    <property type="term" value="P:DNA biosynthetic process"/>
    <property type="evidence" value="ECO:0007669"/>
    <property type="project" value="UniProtKB-ARBA"/>
</dbReference>
<protein>
    <recommendedName>
        <fullName evidence="1">Reverse transcriptase domain-containing protein</fullName>
    </recommendedName>
</protein>
<dbReference type="InterPro" id="IPR043502">
    <property type="entry name" value="DNA/RNA_pol_sf"/>
</dbReference>
<proteinExistence type="predicted"/>
<evidence type="ECO:0000313" key="2">
    <source>
        <dbReference type="EMBL" id="CAH2098975.1"/>
    </source>
</evidence>
<keyword evidence="3" id="KW-1185">Reference proteome</keyword>
<evidence type="ECO:0000259" key="1">
    <source>
        <dbReference type="PROSITE" id="PS50878"/>
    </source>
</evidence>
<dbReference type="Proteomes" id="UP001153954">
    <property type="component" value="Unassembled WGS sequence"/>
</dbReference>
<dbReference type="CDD" id="cd01650">
    <property type="entry name" value="RT_nLTR_like"/>
    <property type="match status" value="1"/>
</dbReference>
<dbReference type="EMBL" id="CAKOGL010000021">
    <property type="protein sequence ID" value="CAH2098975.1"/>
    <property type="molecule type" value="Genomic_DNA"/>
</dbReference>
<dbReference type="PROSITE" id="PS50878">
    <property type="entry name" value="RT_POL"/>
    <property type="match status" value="1"/>
</dbReference>
<feature type="domain" description="Reverse transcriptase" evidence="1">
    <location>
        <begin position="335"/>
        <end position="599"/>
    </location>
</feature>
<sequence>MPHHSPVFIVGDFNLSNILWTPDSNDSDLLPKQFCNNVDNLVLANSSKWIKVSKADDALLPIDHHHPPLNININLRTHCDNYIRSSRAPFLNFFLCDFDGISSELDDIDWLSAFNNSSSVDEKVDILYQKIMPIIYKYTPMRKPRDSHYPIWFSVPLLRALREKAKYHCKSKKFNNSMDKYSYEILRERCAVMIKDCYKKFKKRVSECIYNDPSYFWTFFKQQRKNSANFIPNEMFLKDFVAKGGKSICNAFVKHFESIYTCPRDCQSEDYPTPPPVHEISNIPFSVCRLSEEEVFNHLSNLDPCKGAGPDLLAPLFLKKCARQLARPLTLIYNHSLYSGVFPTRWKVAYVTPVYKSGNSKDITNYRPISILSVIGKVLESIVQKRIYFHIAPYLDFNQHGFRPCKSTTSNLVSYISDIAEIVDSAGEVHAIYTDFRKAFDLVNHKLLMLKTEYMGIHGSLLRWCESYLENRSQLVAVNGFMSYEIQVPSGVPQGSHLGPTFFLIFINDLTLCLHSKMKLFADDLKIYRVINCQHDTRALQNDIDAVNSWCIRNGMSLNIDKCYHIKFTRKRNRFNCVYKINNINLTEVDCIRDLGVIIDSTLSFRNHIEYVTTKASKLSGLVYRQMKMFNNPNLSILVFNCIVRSLLEYCSVVWSPGYRVHSDRIERIQKRFLFHLAYGDFKCKELFTYEARLSYYNILMLKDRRRIADIIFLAKLLKGSIDAPELVERLKFLVPREGSRLHNRKTFSLPKIKSNLGRHSPIYRMQHFANGKRDVIDIFCDSIPTIKNKLYNELRV</sequence>
<name>A0AAU9UQ45_EUPED</name>
<dbReference type="SUPFAM" id="SSF56672">
    <property type="entry name" value="DNA/RNA polymerases"/>
    <property type="match status" value="1"/>
</dbReference>
<organism evidence="2 3">
    <name type="scientific">Euphydryas editha</name>
    <name type="common">Edith's checkerspot</name>
    <dbReference type="NCBI Taxonomy" id="104508"/>
    <lineage>
        <taxon>Eukaryota</taxon>
        <taxon>Metazoa</taxon>
        <taxon>Ecdysozoa</taxon>
        <taxon>Arthropoda</taxon>
        <taxon>Hexapoda</taxon>
        <taxon>Insecta</taxon>
        <taxon>Pterygota</taxon>
        <taxon>Neoptera</taxon>
        <taxon>Endopterygota</taxon>
        <taxon>Lepidoptera</taxon>
        <taxon>Glossata</taxon>
        <taxon>Ditrysia</taxon>
        <taxon>Papilionoidea</taxon>
        <taxon>Nymphalidae</taxon>
        <taxon>Nymphalinae</taxon>
        <taxon>Euphydryas</taxon>
    </lineage>
</organism>
<dbReference type="InterPro" id="IPR000477">
    <property type="entry name" value="RT_dom"/>
</dbReference>
<dbReference type="PANTHER" id="PTHR33332">
    <property type="entry name" value="REVERSE TRANSCRIPTASE DOMAIN-CONTAINING PROTEIN"/>
    <property type="match status" value="1"/>
</dbReference>